<sequence>MGKYSFFKKQVKYDFLIFFREPLFAFPILFIPAFFFIVFTSMYASYGDVRSFQQYVPIYSILISFLTIFFNIGMQSVSDRELGVYKRIIISPTNIYFIVATYIVRGVVISFVGLIEMLLIANLGFGIPISDNLFVFMLVFVIMIGIMLLMSLTLHGFFKNSRQVVPFTVLVFQYVLFASGLMFPIERLSKALQYFVFANPVYHMDRVAISIWENKVPNMANILALVATIVICILLLLVQKNRQEY</sequence>
<dbReference type="PIRSF" id="PIRSF006648">
    <property type="entry name" value="DrrB"/>
    <property type="match status" value="1"/>
</dbReference>
<dbReference type="Pfam" id="PF01061">
    <property type="entry name" value="ABC2_membrane"/>
    <property type="match status" value="1"/>
</dbReference>
<reference evidence="8" key="1">
    <citation type="submission" date="2016-11" db="EMBL/GenBank/DDBJ databases">
        <authorList>
            <person name="Varghese N."/>
            <person name="Submissions S."/>
        </authorList>
    </citation>
    <scope>NUCLEOTIDE SEQUENCE [LARGE SCALE GENOMIC DNA]</scope>
    <source>
        <strain evidence="8">DSM 13643</strain>
    </source>
</reference>
<dbReference type="GO" id="GO:0140359">
    <property type="term" value="F:ABC-type transporter activity"/>
    <property type="evidence" value="ECO:0007669"/>
    <property type="project" value="InterPro"/>
</dbReference>
<dbReference type="OrthoDB" id="9774758at2"/>
<dbReference type="RefSeq" id="WP_073196332.1">
    <property type="nucleotide sequence ID" value="NZ_FQXO01000029.1"/>
</dbReference>
<feature type="transmembrane region" description="Helical" evidence="5">
    <location>
        <begin position="95"/>
        <end position="121"/>
    </location>
</feature>
<gene>
    <name evidence="7" type="ORF">SAMN02745135_01284</name>
</gene>
<evidence type="ECO:0000313" key="7">
    <source>
        <dbReference type="EMBL" id="SHH58575.1"/>
    </source>
</evidence>
<feature type="domain" description="ABC-2 type transporter transmembrane" evidence="6">
    <location>
        <begin position="11"/>
        <end position="204"/>
    </location>
</feature>
<evidence type="ECO:0000256" key="5">
    <source>
        <dbReference type="SAM" id="Phobius"/>
    </source>
</evidence>
<protein>
    <submittedName>
        <fullName evidence="7">ABC-2 type transporter</fullName>
    </submittedName>
</protein>
<keyword evidence="4 5" id="KW-0472">Membrane</keyword>
<dbReference type="PANTHER" id="PTHR43027">
    <property type="entry name" value="DOXORUBICIN RESISTANCE ABC TRANSPORTER PERMEASE PROTEIN DRRC-RELATED"/>
    <property type="match status" value="1"/>
</dbReference>
<dbReference type="GO" id="GO:0043190">
    <property type="term" value="C:ATP-binding cassette (ABC) transporter complex"/>
    <property type="evidence" value="ECO:0007669"/>
    <property type="project" value="InterPro"/>
</dbReference>
<comment type="subcellular location">
    <subcellularLocation>
        <location evidence="1">Membrane</location>
        <topology evidence="1">Multi-pass membrane protein</topology>
    </subcellularLocation>
</comment>
<feature type="transmembrane region" description="Helical" evidence="5">
    <location>
        <begin position="21"/>
        <end position="44"/>
    </location>
</feature>
<dbReference type="PANTHER" id="PTHR43027:SF1">
    <property type="entry name" value="DOXORUBICIN RESISTANCE ABC TRANSPORTER PERMEASE PROTEIN DRRC-RELATED"/>
    <property type="match status" value="1"/>
</dbReference>
<dbReference type="Proteomes" id="UP000183967">
    <property type="component" value="Unassembled WGS sequence"/>
</dbReference>
<dbReference type="InterPro" id="IPR000412">
    <property type="entry name" value="ABC_2_transport"/>
</dbReference>
<feature type="transmembrane region" description="Helical" evidence="5">
    <location>
        <begin position="133"/>
        <end position="152"/>
    </location>
</feature>
<keyword evidence="8" id="KW-1185">Reference proteome</keyword>
<feature type="transmembrane region" description="Helical" evidence="5">
    <location>
        <begin position="164"/>
        <end position="185"/>
    </location>
</feature>
<dbReference type="EMBL" id="FQXO01000029">
    <property type="protein sequence ID" value="SHH58575.1"/>
    <property type="molecule type" value="Genomic_DNA"/>
</dbReference>
<evidence type="ECO:0000259" key="6">
    <source>
        <dbReference type="Pfam" id="PF01061"/>
    </source>
</evidence>
<keyword evidence="2 5" id="KW-0812">Transmembrane</keyword>
<feature type="transmembrane region" description="Helical" evidence="5">
    <location>
        <begin position="56"/>
        <end position="74"/>
    </location>
</feature>
<dbReference type="InterPro" id="IPR052902">
    <property type="entry name" value="ABC-2_transporter"/>
</dbReference>
<name>A0A1M5U6A6_9FIRM</name>
<evidence type="ECO:0000256" key="3">
    <source>
        <dbReference type="ARBA" id="ARBA00022989"/>
    </source>
</evidence>
<dbReference type="InterPro" id="IPR013525">
    <property type="entry name" value="ABC2_TM"/>
</dbReference>
<evidence type="ECO:0000256" key="4">
    <source>
        <dbReference type="ARBA" id="ARBA00023136"/>
    </source>
</evidence>
<proteinExistence type="predicted"/>
<dbReference type="AlphaFoldDB" id="A0A1M5U6A6"/>
<accession>A0A1M5U6A6</accession>
<keyword evidence="3 5" id="KW-1133">Transmembrane helix</keyword>
<evidence type="ECO:0000256" key="2">
    <source>
        <dbReference type="ARBA" id="ARBA00022692"/>
    </source>
</evidence>
<evidence type="ECO:0000313" key="8">
    <source>
        <dbReference type="Proteomes" id="UP000183967"/>
    </source>
</evidence>
<feature type="transmembrane region" description="Helical" evidence="5">
    <location>
        <begin position="219"/>
        <end position="238"/>
    </location>
</feature>
<organism evidence="7 8">
    <name type="scientific">Caloranaerobacter azorensis DSM 13643</name>
    <dbReference type="NCBI Taxonomy" id="1121264"/>
    <lineage>
        <taxon>Bacteria</taxon>
        <taxon>Bacillati</taxon>
        <taxon>Bacillota</taxon>
        <taxon>Tissierellia</taxon>
        <taxon>Tissierellales</taxon>
        <taxon>Thermohalobacteraceae</taxon>
        <taxon>Caloranaerobacter</taxon>
    </lineage>
</organism>
<evidence type="ECO:0000256" key="1">
    <source>
        <dbReference type="ARBA" id="ARBA00004141"/>
    </source>
</evidence>